<gene>
    <name evidence="2" type="ORF">PR048_012540</name>
</gene>
<reference evidence="2 3" key="1">
    <citation type="submission" date="2023-02" db="EMBL/GenBank/DDBJ databases">
        <title>LHISI_Scaffold_Assembly.</title>
        <authorList>
            <person name="Stuart O.P."/>
            <person name="Cleave R."/>
            <person name="Magrath M.J.L."/>
            <person name="Mikheyev A.S."/>
        </authorList>
    </citation>
    <scope>NUCLEOTIDE SEQUENCE [LARGE SCALE GENOMIC DNA]</scope>
    <source>
        <strain evidence="2">Daus_M_001</strain>
        <tissue evidence="2">Leg muscle</tissue>
    </source>
</reference>
<feature type="region of interest" description="Disordered" evidence="1">
    <location>
        <begin position="1"/>
        <end position="26"/>
    </location>
</feature>
<keyword evidence="3" id="KW-1185">Reference proteome</keyword>
<name>A0ABQ9HQD6_9NEOP</name>
<organism evidence="2 3">
    <name type="scientific">Dryococelus australis</name>
    <dbReference type="NCBI Taxonomy" id="614101"/>
    <lineage>
        <taxon>Eukaryota</taxon>
        <taxon>Metazoa</taxon>
        <taxon>Ecdysozoa</taxon>
        <taxon>Arthropoda</taxon>
        <taxon>Hexapoda</taxon>
        <taxon>Insecta</taxon>
        <taxon>Pterygota</taxon>
        <taxon>Neoptera</taxon>
        <taxon>Polyneoptera</taxon>
        <taxon>Phasmatodea</taxon>
        <taxon>Verophasmatodea</taxon>
        <taxon>Anareolatae</taxon>
        <taxon>Phasmatidae</taxon>
        <taxon>Eurycanthinae</taxon>
        <taxon>Dryococelus</taxon>
    </lineage>
</organism>
<dbReference type="Proteomes" id="UP001159363">
    <property type="component" value="Chromosome X"/>
</dbReference>
<evidence type="ECO:0000313" key="2">
    <source>
        <dbReference type="EMBL" id="KAJ8886329.1"/>
    </source>
</evidence>
<evidence type="ECO:0000256" key="1">
    <source>
        <dbReference type="SAM" id="MobiDB-lite"/>
    </source>
</evidence>
<feature type="compositionally biased region" description="Polar residues" evidence="1">
    <location>
        <begin position="11"/>
        <end position="21"/>
    </location>
</feature>
<proteinExistence type="predicted"/>
<sequence>MEPAAGEQKANPRQYTGQCVSPTGRLKPLTKPETGSVIELKNTDVQQPLIQPYTPVYDVTSQRNVGTRFANQLMVMYSPAKPIATCSYQPGAFLIKIMADSPILAGAEIVDRLLVYHPAESLPDFRIKINTVLVAIYLMWAYPFYDCLREVLGTGFVSDWLPHAAKRLPIGWPASQYEGHQALISEWRFNLLLSTDVILLEFALGPWWSSGSTTRLSRWRTRFYSWRRNSRILTCGNRVGRCHWSEYSRGYLPFPPLLHSSAAPYSPRFTPISSQQLGILDSGIKISAHKSRIEEGIIARPLLKTISTIAWIYLGQPMQTEIRMT</sequence>
<accession>A0ABQ9HQD6</accession>
<dbReference type="EMBL" id="JARBHB010000004">
    <property type="protein sequence ID" value="KAJ8886329.1"/>
    <property type="molecule type" value="Genomic_DNA"/>
</dbReference>
<protein>
    <submittedName>
        <fullName evidence="2">Uncharacterized protein</fullName>
    </submittedName>
</protein>
<evidence type="ECO:0000313" key="3">
    <source>
        <dbReference type="Proteomes" id="UP001159363"/>
    </source>
</evidence>
<comment type="caution">
    <text evidence="2">The sequence shown here is derived from an EMBL/GenBank/DDBJ whole genome shotgun (WGS) entry which is preliminary data.</text>
</comment>